<dbReference type="Proteomes" id="UP001168098">
    <property type="component" value="Unassembled WGS sequence"/>
</dbReference>
<keyword evidence="2" id="KW-1185">Reference proteome</keyword>
<organism evidence="1 2">
    <name type="scientific">Vitis rotundifolia</name>
    <name type="common">Muscadine grape</name>
    <dbReference type="NCBI Taxonomy" id="103349"/>
    <lineage>
        <taxon>Eukaryota</taxon>
        <taxon>Viridiplantae</taxon>
        <taxon>Streptophyta</taxon>
        <taxon>Embryophyta</taxon>
        <taxon>Tracheophyta</taxon>
        <taxon>Spermatophyta</taxon>
        <taxon>Magnoliopsida</taxon>
        <taxon>eudicotyledons</taxon>
        <taxon>Gunneridae</taxon>
        <taxon>Pentapetalae</taxon>
        <taxon>rosids</taxon>
        <taxon>Vitales</taxon>
        <taxon>Vitaceae</taxon>
        <taxon>Viteae</taxon>
        <taxon>Vitis</taxon>
    </lineage>
</organism>
<accession>A0AA38YN79</accession>
<gene>
    <name evidence="1" type="ORF">PVL29_023250</name>
</gene>
<proteinExistence type="predicted"/>
<reference evidence="1 2" key="1">
    <citation type="journal article" date="2023" name="BMC Biotechnol.">
        <title>Vitis rotundifolia cv Carlos genome sequencing.</title>
        <authorList>
            <person name="Huff M."/>
            <person name="Hulse-Kemp A."/>
            <person name="Scheffler B."/>
            <person name="Youngblood R."/>
            <person name="Simpson S."/>
            <person name="Babiker E."/>
            <person name="Staton M."/>
        </authorList>
    </citation>
    <scope>NUCLEOTIDE SEQUENCE [LARGE SCALE GENOMIC DNA]</scope>
    <source>
        <tissue evidence="1">Leaf</tissue>
    </source>
</reference>
<dbReference type="EMBL" id="JARBHA010000018">
    <property type="protein sequence ID" value="KAJ9673566.1"/>
    <property type="molecule type" value="Genomic_DNA"/>
</dbReference>
<dbReference type="AlphaFoldDB" id="A0AA38YN79"/>
<evidence type="ECO:0000313" key="1">
    <source>
        <dbReference type="EMBL" id="KAJ9673566.1"/>
    </source>
</evidence>
<protein>
    <submittedName>
        <fullName evidence="1">Uncharacterized protein</fullName>
    </submittedName>
</protein>
<comment type="caution">
    <text evidence="1">The sequence shown here is derived from an EMBL/GenBank/DDBJ whole genome shotgun (WGS) entry which is preliminary data.</text>
</comment>
<name>A0AA38YN79_VITRO</name>
<sequence>MVGVEKTSRVCINKVLTNNELRVVIAKLQSNKDKEVFGLVCKRWLHLQSIEQKKRQGRASHALQNGCEFLEVG</sequence>
<dbReference type="Gene3D" id="1.20.1280.50">
    <property type="match status" value="1"/>
</dbReference>
<evidence type="ECO:0000313" key="2">
    <source>
        <dbReference type="Proteomes" id="UP001168098"/>
    </source>
</evidence>